<accession>A0ABM6U1X1</accession>
<protein>
    <submittedName>
        <fullName evidence="7">PLP-dependent aminotransferase family protein</fullName>
    </submittedName>
</protein>
<keyword evidence="4" id="KW-0238">DNA-binding</keyword>
<dbReference type="InterPro" id="IPR036390">
    <property type="entry name" value="WH_DNA-bd_sf"/>
</dbReference>
<evidence type="ECO:0000256" key="3">
    <source>
        <dbReference type="ARBA" id="ARBA00023015"/>
    </source>
</evidence>
<evidence type="ECO:0000256" key="2">
    <source>
        <dbReference type="ARBA" id="ARBA00022898"/>
    </source>
</evidence>
<evidence type="ECO:0000259" key="6">
    <source>
        <dbReference type="PROSITE" id="PS50949"/>
    </source>
</evidence>
<dbReference type="InterPro" id="IPR000524">
    <property type="entry name" value="Tscrpt_reg_HTH_GntR"/>
</dbReference>
<name>A0ABM6U1X1_FUSVA</name>
<dbReference type="GO" id="GO:0008483">
    <property type="term" value="F:transaminase activity"/>
    <property type="evidence" value="ECO:0007669"/>
    <property type="project" value="UniProtKB-KW"/>
</dbReference>
<evidence type="ECO:0000256" key="1">
    <source>
        <dbReference type="ARBA" id="ARBA00005384"/>
    </source>
</evidence>
<gene>
    <name evidence="7" type="ORF">C4N18_03125</name>
</gene>
<evidence type="ECO:0000256" key="5">
    <source>
        <dbReference type="ARBA" id="ARBA00023163"/>
    </source>
</evidence>
<dbReference type="InterPro" id="IPR015424">
    <property type="entry name" value="PyrdxlP-dep_Trfase"/>
</dbReference>
<dbReference type="InterPro" id="IPR036388">
    <property type="entry name" value="WH-like_DNA-bd_sf"/>
</dbReference>
<keyword evidence="8" id="KW-1185">Reference proteome</keyword>
<dbReference type="SUPFAM" id="SSF53383">
    <property type="entry name" value="PLP-dependent transferases"/>
    <property type="match status" value="1"/>
</dbReference>
<evidence type="ECO:0000256" key="4">
    <source>
        <dbReference type="ARBA" id="ARBA00023125"/>
    </source>
</evidence>
<dbReference type="InterPro" id="IPR004839">
    <property type="entry name" value="Aminotransferase_I/II_large"/>
</dbReference>
<dbReference type="Gene3D" id="1.10.10.10">
    <property type="entry name" value="Winged helix-like DNA-binding domain superfamily/Winged helix DNA-binding domain"/>
    <property type="match status" value="1"/>
</dbReference>
<dbReference type="SMART" id="SM00345">
    <property type="entry name" value="HTH_GNTR"/>
    <property type="match status" value="1"/>
</dbReference>
<keyword evidence="5" id="KW-0804">Transcription</keyword>
<dbReference type="Proteomes" id="UP000241238">
    <property type="component" value="Chromosome"/>
</dbReference>
<evidence type="ECO:0000313" key="7">
    <source>
        <dbReference type="EMBL" id="AVQ30270.1"/>
    </source>
</evidence>
<dbReference type="PANTHER" id="PTHR46577">
    <property type="entry name" value="HTH-TYPE TRANSCRIPTIONAL REGULATORY PROTEIN GABR"/>
    <property type="match status" value="1"/>
</dbReference>
<dbReference type="Pfam" id="PF00155">
    <property type="entry name" value="Aminotran_1_2"/>
    <property type="match status" value="1"/>
</dbReference>
<dbReference type="InterPro" id="IPR015421">
    <property type="entry name" value="PyrdxlP-dep_Trfase_major"/>
</dbReference>
<comment type="similarity">
    <text evidence="1">In the C-terminal section; belongs to the class-I pyridoxal-phosphate-dependent aminotransferase family.</text>
</comment>
<dbReference type="PANTHER" id="PTHR46577:SF1">
    <property type="entry name" value="HTH-TYPE TRANSCRIPTIONAL REGULATORY PROTEIN GABR"/>
    <property type="match status" value="1"/>
</dbReference>
<dbReference type="Pfam" id="PF00392">
    <property type="entry name" value="GntR"/>
    <property type="match status" value="1"/>
</dbReference>
<dbReference type="CDD" id="cd07377">
    <property type="entry name" value="WHTH_GntR"/>
    <property type="match status" value="1"/>
</dbReference>
<feature type="domain" description="HTH gntR-type" evidence="6">
    <location>
        <begin position="11"/>
        <end position="79"/>
    </location>
</feature>
<organism evidence="7 8">
    <name type="scientific">Fusobacterium varium ATCC 27725</name>
    <dbReference type="NCBI Taxonomy" id="469618"/>
    <lineage>
        <taxon>Bacteria</taxon>
        <taxon>Fusobacteriati</taxon>
        <taxon>Fusobacteriota</taxon>
        <taxon>Fusobacteriia</taxon>
        <taxon>Fusobacteriales</taxon>
        <taxon>Fusobacteriaceae</taxon>
        <taxon>Fusobacterium</taxon>
    </lineage>
</organism>
<reference evidence="8" key="1">
    <citation type="journal article" date="2018" name="MSphere">
        <title>Fusobacterium Genomics Using MinION and Illumina Sequencing Enables Genome Completion and Correction.</title>
        <authorList>
            <person name="Todd S.M."/>
            <person name="Settlage R.E."/>
            <person name="Lahmers K.K."/>
            <person name="Slade D.J."/>
        </authorList>
    </citation>
    <scope>NUCLEOTIDE SEQUENCE [LARGE SCALE GENOMIC DNA]</scope>
    <source>
        <strain evidence="8">ATCC 27725</strain>
    </source>
</reference>
<dbReference type="InterPro" id="IPR015422">
    <property type="entry name" value="PyrdxlP-dep_Trfase_small"/>
</dbReference>
<keyword evidence="7" id="KW-0808">Transferase</keyword>
<sequence length="481" mass="56029">MNKKIIRNTGTNFYTQLYELLKAEIITKKMKPDSKFYSIRQTVIKFDVNINTVLRVYRMLEENGYIYSIKGKGCFVKEYSDFTISDKVIPIMESFRYGQQNEVPEIIFSNGTPSKDFFPVEVYQKLSEKAIKDCGKELFGYQNVQGLTSLREALADYLEKDDIFVESEDIIITSGTQQSLDIVVKAFGCHPVKTIVISNPTYPNAINFLGDVCNIKTMDIENDGWNMEEFEELIKKEKIHMVYIISNFQNPTGIVWSDEKKKRLIQLAEEYDFYIIEDDCFCEFYYDDNKVYSIKSMDKNGEERVIYIRTYSKMFMPGIALAFMIPPRKFMEKFVFIKYGLDPNTPGLNQKILEYFITEGHLDKHLEESKKILAAKFQKMLSLLLKIPHIKILNIPRGGFFIWIELADYIDGEKFYYKCKLRGLSILPGSIFYYNKRNSCEIRISFLSTTMEEIETGIKIMENVLINCEGAKKITGKKAQK</sequence>
<dbReference type="RefSeq" id="WP_005949055.1">
    <property type="nucleotide sequence ID" value="NZ_CP028103.1"/>
</dbReference>
<dbReference type="CDD" id="cd00609">
    <property type="entry name" value="AAT_like"/>
    <property type="match status" value="1"/>
</dbReference>
<keyword evidence="2" id="KW-0663">Pyridoxal phosphate</keyword>
<dbReference type="PROSITE" id="PS50949">
    <property type="entry name" value="HTH_GNTR"/>
    <property type="match status" value="1"/>
</dbReference>
<dbReference type="InterPro" id="IPR051446">
    <property type="entry name" value="HTH_trans_reg/aminotransferase"/>
</dbReference>
<dbReference type="GeneID" id="77466969"/>
<keyword evidence="3" id="KW-0805">Transcription regulation</keyword>
<keyword evidence="7" id="KW-0032">Aminotransferase</keyword>
<dbReference type="EMBL" id="CP028103">
    <property type="protein sequence ID" value="AVQ30270.1"/>
    <property type="molecule type" value="Genomic_DNA"/>
</dbReference>
<proteinExistence type="inferred from homology"/>
<evidence type="ECO:0000313" key="8">
    <source>
        <dbReference type="Proteomes" id="UP000241238"/>
    </source>
</evidence>
<dbReference type="Gene3D" id="3.40.640.10">
    <property type="entry name" value="Type I PLP-dependent aspartate aminotransferase-like (Major domain)"/>
    <property type="match status" value="1"/>
</dbReference>
<dbReference type="SUPFAM" id="SSF46785">
    <property type="entry name" value="Winged helix' DNA-binding domain"/>
    <property type="match status" value="1"/>
</dbReference>
<dbReference type="Gene3D" id="3.90.1150.10">
    <property type="entry name" value="Aspartate Aminotransferase, domain 1"/>
    <property type="match status" value="1"/>
</dbReference>